<evidence type="ECO:0000313" key="2">
    <source>
        <dbReference type="Proteomes" id="UP000022611"/>
    </source>
</evidence>
<dbReference type="PATRIC" id="fig|1042209.11.peg.6108"/>
<reference evidence="1 2" key="1">
    <citation type="journal article" date="2011" name="J. Bacteriol.">
        <title>Draft genome sequence of the polycyclic aromatic hydrocarbon-degrading, genetically engineered bioluminescent bioreporter Pseudomonas fluorescens HK44.</title>
        <authorList>
            <person name="Chauhan A."/>
            <person name="Layton A.C."/>
            <person name="Williams D.E."/>
            <person name="Smartt A.E."/>
            <person name="Ripp S."/>
            <person name="Karpinets T.V."/>
            <person name="Brown S.D."/>
            <person name="Sayler G.S."/>
        </authorList>
    </citation>
    <scope>NUCLEOTIDE SEQUENCE [LARGE SCALE GENOMIC DNA]</scope>
    <source>
        <strain evidence="1 2">HK44</strain>
    </source>
</reference>
<proteinExistence type="predicted"/>
<protein>
    <submittedName>
        <fullName evidence="1">Uncharacterized protein</fullName>
    </submittedName>
</protein>
<dbReference type="RefSeq" id="WP_024265224.1">
    <property type="nucleotide sequence ID" value="NZ_AFOY02000028.1"/>
</dbReference>
<dbReference type="AlphaFoldDB" id="A0A010SIH6"/>
<comment type="caution">
    <text evidence="1">The sequence shown here is derived from an EMBL/GenBank/DDBJ whole genome shotgun (WGS) entry which is preliminary data.</text>
</comment>
<dbReference type="HOGENOM" id="CLU_1174618_0_0_6"/>
<organism evidence="1 2">
    <name type="scientific">Pseudomonas fluorescens HK44</name>
    <dbReference type="NCBI Taxonomy" id="1042209"/>
    <lineage>
        <taxon>Bacteria</taxon>
        <taxon>Pseudomonadati</taxon>
        <taxon>Pseudomonadota</taxon>
        <taxon>Gammaproteobacteria</taxon>
        <taxon>Pseudomonadales</taxon>
        <taxon>Pseudomonadaceae</taxon>
        <taxon>Pseudomonas</taxon>
    </lineage>
</organism>
<name>A0A010SIH6_PSEFL</name>
<dbReference type="Proteomes" id="UP000022611">
    <property type="component" value="Unassembled WGS sequence"/>
</dbReference>
<accession>A0A010SIH6</accession>
<evidence type="ECO:0000313" key="1">
    <source>
        <dbReference type="EMBL" id="EXF91103.1"/>
    </source>
</evidence>
<sequence>MLQLCEELEIAGIEAYYGNQEASPTLILSREPFLAAIRAEKPRAIYWFEFKFDLVRFIESEMGSEGWEEEFDEDETNTRFPTVEAIRERLQLEESAVAAQTGKAYYLCAMFPGAGANRVAKFQTLWSSNLEDAIGDLIDEHREERSNIRQRALLGNTNGLEKLAIEIAAHPEFLATRGLPKRYALVAKLFKGRIPPHPTRRMSRAVEHVPDADVNLELVVKMAQDIAREQVQSTQS</sequence>
<gene>
    <name evidence="1" type="ORF">HK44_019680</name>
</gene>
<dbReference type="EMBL" id="AFOY02000028">
    <property type="protein sequence ID" value="EXF91103.1"/>
    <property type="molecule type" value="Genomic_DNA"/>
</dbReference>